<dbReference type="InterPro" id="IPR040572">
    <property type="entry name" value="TackOD1"/>
</dbReference>
<dbReference type="InterPro" id="IPR029787">
    <property type="entry name" value="Nucleotide_cyclase"/>
</dbReference>
<evidence type="ECO:0000259" key="1">
    <source>
        <dbReference type="PROSITE" id="PS50887"/>
    </source>
</evidence>
<evidence type="ECO:0000313" key="3">
    <source>
        <dbReference type="Proteomes" id="UP000294801"/>
    </source>
</evidence>
<keyword evidence="3" id="KW-1185">Reference proteome</keyword>
<reference evidence="2 3" key="1">
    <citation type="submission" date="2019-03" db="EMBL/GenBank/DDBJ databases">
        <title>Genomic Encyclopedia of Type Strains, Phase IV (KMG-IV): sequencing the most valuable type-strain genomes for metagenomic binning, comparative biology and taxonomic classification.</title>
        <authorList>
            <person name="Goeker M."/>
        </authorList>
    </citation>
    <scope>NUCLEOTIDE SEQUENCE [LARGE SCALE GENOMIC DNA]</scope>
    <source>
        <strain evidence="2 3">DSM 18507</strain>
    </source>
</reference>
<name>A0ABY2D1D6_GULMO</name>
<dbReference type="InterPro" id="IPR043128">
    <property type="entry name" value="Rev_trsase/Diguanyl_cyclase"/>
</dbReference>
<comment type="caution">
    <text evidence="2">The sequence shown here is derived from an EMBL/GenBank/DDBJ whole genome shotgun (WGS) entry which is preliminary data.</text>
</comment>
<gene>
    <name evidence="2" type="ORF">EV669_103246</name>
</gene>
<protein>
    <submittedName>
        <fullName evidence="2">Diguanylate cyclase with GGDEF domain</fullName>
    </submittedName>
</protein>
<dbReference type="RefSeq" id="WP_132098164.1">
    <property type="nucleotide sequence ID" value="NZ_SMDA01000003.1"/>
</dbReference>
<dbReference type="Pfam" id="PF18551">
    <property type="entry name" value="TackOD1"/>
    <property type="match status" value="1"/>
</dbReference>
<dbReference type="Pfam" id="PF00990">
    <property type="entry name" value="GGDEF"/>
    <property type="match status" value="1"/>
</dbReference>
<feature type="domain" description="GGDEF" evidence="1">
    <location>
        <begin position="347"/>
        <end position="466"/>
    </location>
</feature>
<sequence length="466" mass="52185">MISTTRTVLFGQPAPELEAASALAGQLTRHDQPVALGPETHVVLLNPQTAEAHRAWLYRLRSDGRGSQVLIFSLWPEAELDADSRELLDGSWPGATAAAEAASRWAGRQTSMQLSHPDEATQRVLGFLFARDRRALTPVPDWQAPLLYRYPVLDTAAGAGTPAMELMQRLRRRNLLAPSRLVDRVRTCPACHHAHVSYVDRCPVCHALDIEQTPAIHCFTCGFVAPQERFRRQGTLECPNCQTRLRHIGADYDRPMENYHCNACNELFVEPEVVARCLECSETHTPEDLAIQPIEVLELTEEGQLLCRHGQLLQTLVPLSTLEIISPDLFRFTLRWTDLLAARYPQQGYSLLALYFANVPQLIDAHGYARTNEILEGLAERLREYLRSTDLVTRTDDNLYWMLFPNTDLNGMAALRQKLETLLTDLAEGTEPPLVLHLASHTSPAESHAPTEPEVLMEVLASEVTA</sequence>
<dbReference type="SUPFAM" id="SSF55073">
    <property type="entry name" value="Nucleotide cyclase"/>
    <property type="match status" value="1"/>
</dbReference>
<evidence type="ECO:0000313" key="2">
    <source>
        <dbReference type="EMBL" id="TCW32330.1"/>
    </source>
</evidence>
<dbReference type="SUPFAM" id="SSF48695">
    <property type="entry name" value="Multiheme cytochromes"/>
    <property type="match status" value="1"/>
</dbReference>
<proteinExistence type="predicted"/>
<accession>A0ABY2D1D6</accession>
<dbReference type="InterPro" id="IPR000160">
    <property type="entry name" value="GGDEF_dom"/>
</dbReference>
<dbReference type="PROSITE" id="PS50887">
    <property type="entry name" value="GGDEF"/>
    <property type="match status" value="1"/>
</dbReference>
<dbReference type="Proteomes" id="UP000294801">
    <property type="component" value="Unassembled WGS sequence"/>
</dbReference>
<dbReference type="Gene3D" id="3.30.70.270">
    <property type="match status" value="1"/>
</dbReference>
<dbReference type="EMBL" id="SMDA01000003">
    <property type="protein sequence ID" value="TCW32330.1"/>
    <property type="molecule type" value="Genomic_DNA"/>
</dbReference>
<organism evidence="2 3">
    <name type="scientific">Gulbenkiania mobilis</name>
    <dbReference type="NCBI Taxonomy" id="397457"/>
    <lineage>
        <taxon>Bacteria</taxon>
        <taxon>Pseudomonadati</taxon>
        <taxon>Pseudomonadota</taxon>
        <taxon>Betaproteobacteria</taxon>
        <taxon>Neisseriales</taxon>
        <taxon>Chromobacteriaceae</taxon>
        <taxon>Gulbenkiania</taxon>
    </lineage>
</organism>
<dbReference type="InterPro" id="IPR036280">
    <property type="entry name" value="Multihaem_cyt_sf"/>
</dbReference>